<gene>
    <name evidence="1" type="ORF">Q5Y73_24440</name>
</gene>
<organism evidence="1 2">
    <name type="scientific">Chengkuizengella axinellae</name>
    <dbReference type="NCBI Taxonomy" id="3064388"/>
    <lineage>
        <taxon>Bacteria</taxon>
        <taxon>Bacillati</taxon>
        <taxon>Bacillota</taxon>
        <taxon>Bacilli</taxon>
        <taxon>Bacillales</taxon>
        <taxon>Paenibacillaceae</taxon>
        <taxon>Chengkuizengella</taxon>
    </lineage>
</organism>
<sequence>MIFKKSKTSIILLIFSLFLILTVFIYSGVASYEDDSHKIKLINQLQSCPETMDNSLEDYLDPSILDDYYILKKDTLTYLVGVIKKSSVVPIGKYAFGPSN</sequence>
<keyword evidence="2" id="KW-1185">Reference proteome</keyword>
<reference evidence="1 2" key="1">
    <citation type="submission" date="2023-08" db="EMBL/GenBank/DDBJ databases">
        <authorList>
            <person name="Park J.-S."/>
        </authorList>
    </citation>
    <scope>NUCLEOTIDE SEQUENCE [LARGE SCALE GENOMIC DNA]</scope>
    <source>
        <strain evidence="1 2">2205SS18-9</strain>
    </source>
</reference>
<accession>A0ABT9J6I9</accession>
<evidence type="ECO:0000313" key="1">
    <source>
        <dbReference type="EMBL" id="MDP5277236.1"/>
    </source>
</evidence>
<evidence type="ECO:0008006" key="3">
    <source>
        <dbReference type="Google" id="ProtNLM"/>
    </source>
</evidence>
<name>A0ABT9J6I9_9BACL</name>
<proteinExistence type="predicted"/>
<dbReference type="RefSeq" id="WP_305994536.1">
    <property type="nucleotide sequence ID" value="NZ_JAVAMP010000033.1"/>
</dbReference>
<comment type="caution">
    <text evidence="1">The sequence shown here is derived from an EMBL/GenBank/DDBJ whole genome shotgun (WGS) entry which is preliminary data.</text>
</comment>
<evidence type="ECO:0000313" key="2">
    <source>
        <dbReference type="Proteomes" id="UP001231941"/>
    </source>
</evidence>
<dbReference type="Proteomes" id="UP001231941">
    <property type="component" value="Unassembled WGS sequence"/>
</dbReference>
<dbReference type="EMBL" id="JAVAMP010000033">
    <property type="protein sequence ID" value="MDP5277236.1"/>
    <property type="molecule type" value="Genomic_DNA"/>
</dbReference>
<protein>
    <recommendedName>
        <fullName evidence="3">DUF3139 domain-containing protein</fullName>
    </recommendedName>
</protein>